<accession>A0A0F9FVF2</accession>
<proteinExistence type="predicted"/>
<dbReference type="AlphaFoldDB" id="A0A0F9FVF2"/>
<organism evidence="1">
    <name type="scientific">marine sediment metagenome</name>
    <dbReference type="NCBI Taxonomy" id="412755"/>
    <lineage>
        <taxon>unclassified sequences</taxon>
        <taxon>metagenomes</taxon>
        <taxon>ecological metagenomes</taxon>
    </lineage>
</organism>
<comment type="caution">
    <text evidence="1">The sequence shown here is derived from an EMBL/GenBank/DDBJ whole genome shotgun (WGS) entry which is preliminary data.</text>
</comment>
<reference evidence="1" key="1">
    <citation type="journal article" date="2015" name="Nature">
        <title>Complex archaea that bridge the gap between prokaryotes and eukaryotes.</title>
        <authorList>
            <person name="Spang A."/>
            <person name="Saw J.H."/>
            <person name="Jorgensen S.L."/>
            <person name="Zaremba-Niedzwiedzka K."/>
            <person name="Martijn J."/>
            <person name="Lind A.E."/>
            <person name="van Eijk R."/>
            <person name="Schleper C."/>
            <person name="Guy L."/>
            <person name="Ettema T.J."/>
        </authorList>
    </citation>
    <scope>NUCLEOTIDE SEQUENCE</scope>
</reference>
<name>A0A0F9FVF2_9ZZZZ</name>
<gene>
    <name evidence="1" type="ORF">LCGC14_1986670</name>
</gene>
<evidence type="ECO:0000313" key="1">
    <source>
        <dbReference type="EMBL" id="KKL82251.1"/>
    </source>
</evidence>
<dbReference type="EMBL" id="LAZR01022326">
    <property type="protein sequence ID" value="KKL82251.1"/>
    <property type="molecule type" value="Genomic_DNA"/>
</dbReference>
<protein>
    <submittedName>
        <fullName evidence="1">Uncharacterized protein</fullName>
    </submittedName>
</protein>
<sequence>MSCEDCKNYEKKEESTALAAIRRTCIQYCEDKSCAICELKIPLTCLNCPVYLIGKGGYK</sequence>